<comment type="similarity">
    <text evidence="3 6">Belongs to the FlgI family.</text>
</comment>
<evidence type="ECO:0000313" key="7">
    <source>
        <dbReference type="EMBL" id="RKR06087.1"/>
    </source>
</evidence>
<evidence type="ECO:0000256" key="5">
    <source>
        <dbReference type="ARBA" id="ARBA00023143"/>
    </source>
</evidence>
<evidence type="ECO:0000256" key="1">
    <source>
        <dbReference type="ARBA" id="ARBA00002591"/>
    </source>
</evidence>
<comment type="function">
    <text evidence="1 6">Assembles around the rod to form the L-ring and probably protects the motor/basal body from shearing forces during rotation.</text>
</comment>
<keyword evidence="4 6" id="KW-0732">Signal</keyword>
<feature type="chain" id="PRO_5019598476" description="Flagellar P-ring protein" evidence="6">
    <location>
        <begin position="33"/>
        <end position="377"/>
    </location>
</feature>
<evidence type="ECO:0000256" key="3">
    <source>
        <dbReference type="ARBA" id="ARBA00008994"/>
    </source>
</evidence>
<dbReference type="GO" id="GO:0071973">
    <property type="term" value="P:bacterial-type flagellum-dependent cell motility"/>
    <property type="evidence" value="ECO:0007669"/>
    <property type="project" value="InterPro"/>
</dbReference>
<dbReference type="PANTHER" id="PTHR30381">
    <property type="entry name" value="FLAGELLAR P-RING PERIPLASMIC PROTEIN FLGI"/>
    <property type="match status" value="1"/>
</dbReference>
<keyword evidence="7" id="KW-0282">Flagellum</keyword>
<sequence precursor="true">MMSLSAVRLLRRHPCKALMLVLGMLLAAPARAERLGDIASFQGVRANPVVGYGLVVGLNNTGDQTMQTPFTGQSVTNMLSELGVTVDGSTNMQLKNVAAVMVTADLPPFTSPGQEIDVTVSSIGNAKSLRGGTLLMTPLKGADGEIYALAQGNVLIPGISAEAAGSSVQVGQTSAGRIPDGAIVERKVPVDLAKNGSIDLELKNGDFNTALRAMNAINQVFGSGVATAKNSRTISLQAPIDDASKISFLARVQNIDINPAAPKPKVVINSRTGSVVMNTNVTLGRAAVAHGNLSVVIDNNPIVSQPNALSGGQTAVVPNADVNVQEESGALQVVPNSTDLVDVVDALNRMGATPSDLMAILEALKRAGALNADLEVI</sequence>
<keyword evidence="5 6" id="KW-0975">Bacterial flagellum</keyword>
<evidence type="ECO:0000256" key="6">
    <source>
        <dbReference type="HAMAP-Rule" id="MF_00416"/>
    </source>
</evidence>
<dbReference type="GO" id="GO:0030288">
    <property type="term" value="C:outer membrane-bounded periplasmic space"/>
    <property type="evidence" value="ECO:0007669"/>
    <property type="project" value="InterPro"/>
</dbReference>
<dbReference type="PANTHER" id="PTHR30381:SF0">
    <property type="entry name" value="FLAGELLAR P-RING PROTEIN"/>
    <property type="match status" value="1"/>
</dbReference>
<reference evidence="7 8" key="1">
    <citation type="submission" date="2018-10" db="EMBL/GenBank/DDBJ databases">
        <title>Genomic Encyclopedia of Type Strains, Phase IV (KMG-IV): sequencing the most valuable type-strain genomes for metagenomic binning, comparative biology and taxonomic classification.</title>
        <authorList>
            <person name="Goeker M."/>
        </authorList>
    </citation>
    <scope>NUCLEOTIDE SEQUENCE [LARGE SCALE GENOMIC DNA]</scope>
    <source>
        <strain evidence="7 8">DSM 23229</strain>
    </source>
</reference>
<dbReference type="AlphaFoldDB" id="A0A420WXY4"/>
<dbReference type="GO" id="GO:0005198">
    <property type="term" value="F:structural molecule activity"/>
    <property type="evidence" value="ECO:0007669"/>
    <property type="project" value="InterPro"/>
</dbReference>
<accession>A0A420WXY4</accession>
<comment type="subunit">
    <text evidence="6">The basal body constitutes a major portion of the flagellar organelle and consists of four rings (L,P,S, and M) mounted on a central rod.</text>
</comment>
<evidence type="ECO:0000313" key="8">
    <source>
        <dbReference type="Proteomes" id="UP000281975"/>
    </source>
</evidence>
<dbReference type="InterPro" id="IPR001782">
    <property type="entry name" value="Flag_FlgI"/>
</dbReference>
<gene>
    <name evidence="6" type="primary">flgI</name>
    <name evidence="7" type="ORF">C7446_1023</name>
</gene>
<organism evidence="7 8">
    <name type="scientific">Kushneria sinocarnis</name>
    <dbReference type="NCBI Taxonomy" id="595502"/>
    <lineage>
        <taxon>Bacteria</taxon>
        <taxon>Pseudomonadati</taxon>
        <taxon>Pseudomonadota</taxon>
        <taxon>Gammaproteobacteria</taxon>
        <taxon>Oceanospirillales</taxon>
        <taxon>Halomonadaceae</taxon>
        <taxon>Kushneria</taxon>
    </lineage>
</organism>
<dbReference type="GO" id="GO:0009428">
    <property type="term" value="C:bacterial-type flagellum basal body, distal rod, P ring"/>
    <property type="evidence" value="ECO:0007669"/>
    <property type="project" value="InterPro"/>
</dbReference>
<dbReference type="Pfam" id="PF02119">
    <property type="entry name" value="FlgI"/>
    <property type="match status" value="1"/>
</dbReference>
<keyword evidence="7" id="KW-0969">Cilium</keyword>
<protein>
    <recommendedName>
        <fullName evidence="6">Flagellar P-ring protein</fullName>
    </recommendedName>
    <alternativeName>
        <fullName evidence="6">Basal body P-ring protein</fullName>
    </alternativeName>
</protein>
<dbReference type="Proteomes" id="UP000281975">
    <property type="component" value="Unassembled WGS sequence"/>
</dbReference>
<name>A0A420WXY4_9GAMM</name>
<dbReference type="EMBL" id="RBIN01000003">
    <property type="protein sequence ID" value="RKR06087.1"/>
    <property type="molecule type" value="Genomic_DNA"/>
</dbReference>
<keyword evidence="8" id="KW-1185">Reference proteome</keyword>
<dbReference type="NCBIfam" id="NF003676">
    <property type="entry name" value="PRK05303.1"/>
    <property type="match status" value="1"/>
</dbReference>
<keyword evidence="7" id="KW-0966">Cell projection</keyword>
<dbReference type="HAMAP" id="MF_00416">
    <property type="entry name" value="FlgI"/>
    <property type="match status" value="1"/>
</dbReference>
<evidence type="ECO:0000256" key="4">
    <source>
        <dbReference type="ARBA" id="ARBA00022729"/>
    </source>
</evidence>
<comment type="caution">
    <text evidence="7">The sequence shown here is derived from an EMBL/GenBank/DDBJ whole genome shotgun (WGS) entry which is preliminary data.</text>
</comment>
<feature type="signal peptide" evidence="6">
    <location>
        <begin position="1"/>
        <end position="32"/>
    </location>
</feature>
<dbReference type="RefSeq" id="WP_342768346.1">
    <property type="nucleotide sequence ID" value="NZ_RBIN01000003.1"/>
</dbReference>
<dbReference type="PRINTS" id="PR01010">
    <property type="entry name" value="FLGPRINGFLGI"/>
</dbReference>
<comment type="subcellular location">
    <subcellularLocation>
        <location evidence="2 6">Bacterial flagellum basal body</location>
    </subcellularLocation>
</comment>
<evidence type="ECO:0000256" key="2">
    <source>
        <dbReference type="ARBA" id="ARBA00004117"/>
    </source>
</evidence>
<proteinExistence type="inferred from homology"/>